<evidence type="ECO:0000256" key="4">
    <source>
        <dbReference type="ARBA" id="ARBA00022803"/>
    </source>
</evidence>
<dbReference type="SUPFAM" id="SSF48452">
    <property type="entry name" value="TPR-like"/>
    <property type="match status" value="1"/>
</dbReference>
<comment type="subcellular location">
    <subcellularLocation>
        <location evidence="1">Cytoplasm</location>
    </subcellularLocation>
</comment>
<evidence type="ECO:0000256" key="2">
    <source>
        <dbReference type="ARBA" id="ARBA00022490"/>
    </source>
</evidence>
<dbReference type="InterPro" id="IPR011990">
    <property type="entry name" value="TPR-like_helical_dom_sf"/>
</dbReference>
<dbReference type="EMBL" id="CAMXCT030001063">
    <property type="protein sequence ID" value="CAL4773560.1"/>
    <property type="molecule type" value="Genomic_DNA"/>
</dbReference>
<dbReference type="OrthoDB" id="2423701at2759"/>
<dbReference type="PANTHER" id="PTHR22904:SF523">
    <property type="entry name" value="STRESS-INDUCED-PHOSPHOPROTEIN 1"/>
    <property type="match status" value="1"/>
</dbReference>
<reference evidence="11 12" key="2">
    <citation type="submission" date="2024-05" db="EMBL/GenBank/DDBJ databases">
        <authorList>
            <person name="Chen Y."/>
            <person name="Shah S."/>
            <person name="Dougan E. K."/>
            <person name="Thang M."/>
            <person name="Chan C."/>
        </authorList>
    </citation>
    <scope>NUCLEOTIDE SEQUENCE [LARGE SCALE GENOMIC DNA]</scope>
</reference>
<dbReference type="Gene3D" id="3.50.4.10">
    <property type="entry name" value="Hepatocyte Growth Factor"/>
    <property type="match status" value="1"/>
</dbReference>
<proteinExistence type="predicted"/>
<dbReference type="Proteomes" id="UP001152797">
    <property type="component" value="Unassembled WGS sequence"/>
</dbReference>
<evidence type="ECO:0000256" key="9">
    <source>
        <dbReference type="PROSITE-ProRule" id="PRU00339"/>
    </source>
</evidence>
<dbReference type="EMBL" id="CAMXCT010001063">
    <property type="protein sequence ID" value="CAI3986248.1"/>
    <property type="molecule type" value="Genomic_DNA"/>
</dbReference>
<evidence type="ECO:0000256" key="6">
    <source>
        <dbReference type="ARBA" id="ARBA00066016"/>
    </source>
</evidence>
<evidence type="ECO:0000313" key="12">
    <source>
        <dbReference type="Proteomes" id="UP001152797"/>
    </source>
</evidence>
<dbReference type="PANTHER" id="PTHR22904">
    <property type="entry name" value="TPR REPEAT CONTAINING PROTEIN"/>
    <property type="match status" value="1"/>
</dbReference>
<organism evidence="10">
    <name type="scientific">Cladocopium goreaui</name>
    <dbReference type="NCBI Taxonomy" id="2562237"/>
    <lineage>
        <taxon>Eukaryota</taxon>
        <taxon>Sar</taxon>
        <taxon>Alveolata</taxon>
        <taxon>Dinophyceae</taxon>
        <taxon>Suessiales</taxon>
        <taxon>Symbiodiniaceae</taxon>
        <taxon>Cladocopium</taxon>
    </lineage>
</organism>
<sequence length="304" mass="33728">MADKAKAAEAKKKGNDEFQAKNFKEAIKHFTEAIKHDPSDHVFFSNRSACYASLENYDKALEDGAECVRLKPDWPKGYTRKGLAEYFLQKYDDAAETYKAGLKLAPEDATLKEGLKKAMDAKYDVPGAGSHYLVDVMKFVLRFVPFTLVAAQNWPACQEQNTVIRNAGQALFTNLQGYGATIGCFLDDCMSSDKFVASEIESCAKVCFSLPECKYWVWGSEEGEQKCWFRTGDSGREAGEGWVSGTKACVPPGTSALPLGNSECWAEGFGYENCCEAKFGPNGNAQCWDGVYNYDRCCFPKEEL</sequence>
<feature type="repeat" description="TPR" evidence="9">
    <location>
        <begin position="75"/>
        <end position="108"/>
    </location>
</feature>
<dbReference type="Gene3D" id="1.25.40.10">
    <property type="entry name" value="Tetratricopeptide repeat domain"/>
    <property type="match status" value="1"/>
</dbReference>
<dbReference type="PROSITE" id="PS50005">
    <property type="entry name" value="TPR"/>
    <property type="match status" value="2"/>
</dbReference>
<evidence type="ECO:0000256" key="3">
    <source>
        <dbReference type="ARBA" id="ARBA00022737"/>
    </source>
</evidence>
<feature type="repeat" description="TPR" evidence="9">
    <location>
        <begin position="7"/>
        <end position="40"/>
    </location>
</feature>
<keyword evidence="3" id="KW-0677">Repeat</keyword>
<dbReference type="EMBL" id="CAMXCT020001063">
    <property type="protein sequence ID" value="CAL1139623.1"/>
    <property type="molecule type" value="Genomic_DNA"/>
</dbReference>
<protein>
    <recommendedName>
        <fullName evidence="7">Hsp70-Hsp90 organising protein</fullName>
    </recommendedName>
    <alternativeName>
        <fullName evidence="8">Stress-inducible protein 1</fullName>
    </alternativeName>
</protein>
<evidence type="ECO:0000313" key="11">
    <source>
        <dbReference type="EMBL" id="CAL4773560.1"/>
    </source>
</evidence>
<dbReference type="AlphaFoldDB" id="A0A9P1C7T5"/>
<evidence type="ECO:0000256" key="7">
    <source>
        <dbReference type="ARBA" id="ARBA00074766"/>
    </source>
</evidence>
<keyword evidence="2" id="KW-0963">Cytoplasm</keyword>
<comment type="subunit">
    <text evidence="6">Monomer. Homodimer. Forms a complex composed of HOP and chaperones HSP70 and HSP90; the interaction is stronger in the absence of ATP. Interacts (via TPR 1, 2, 3, 7, 8 and 9 repeats) with HSP70 (via C-terminus); the interaction is direct and is stronger in the absence of ATP. Interacts (via TPR 4, 5 and 6 repeats) with HSP90 (via C-terminus); the interaction is direct.</text>
</comment>
<evidence type="ECO:0000256" key="1">
    <source>
        <dbReference type="ARBA" id="ARBA00004496"/>
    </source>
</evidence>
<comment type="caution">
    <text evidence="10">The sequence shown here is derived from an EMBL/GenBank/DDBJ whole genome shotgun (WGS) entry which is preliminary data.</text>
</comment>
<dbReference type="InterPro" id="IPR019734">
    <property type="entry name" value="TPR_rpt"/>
</dbReference>
<dbReference type="SMART" id="SM00028">
    <property type="entry name" value="TPR"/>
    <property type="match status" value="3"/>
</dbReference>
<gene>
    <name evidence="10" type="ORF">C1SCF055_LOCUS13615</name>
</gene>
<dbReference type="GO" id="GO:0051879">
    <property type="term" value="F:Hsp90 protein binding"/>
    <property type="evidence" value="ECO:0007669"/>
    <property type="project" value="TreeGrafter"/>
</dbReference>
<accession>A0A9P1C7T5</accession>
<keyword evidence="12" id="KW-1185">Reference proteome</keyword>
<name>A0A9P1C7T5_9DINO</name>
<evidence type="ECO:0000256" key="8">
    <source>
        <dbReference type="ARBA" id="ARBA00076447"/>
    </source>
</evidence>
<evidence type="ECO:0000313" key="10">
    <source>
        <dbReference type="EMBL" id="CAI3986248.1"/>
    </source>
</evidence>
<dbReference type="FunFam" id="1.25.40.10:FF:000020">
    <property type="entry name" value="Stress-induced phosphoprotein 1"/>
    <property type="match status" value="1"/>
</dbReference>
<dbReference type="GO" id="GO:0005737">
    <property type="term" value="C:cytoplasm"/>
    <property type="evidence" value="ECO:0007669"/>
    <property type="project" value="UniProtKB-SubCell"/>
</dbReference>
<comment type="function">
    <text evidence="5">Acts as a co-chaperone and mediates the association of the chaperones HSP70 and HSP90 probably facilitating substrate transfer from HSP70 to HSP90. Stimulates HSP70 ATPase activity and, in contrast, inhibits HSP90 ATPase activity.</text>
</comment>
<reference evidence="10" key="1">
    <citation type="submission" date="2022-10" db="EMBL/GenBank/DDBJ databases">
        <authorList>
            <person name="Chen Y."/>
            <person name="Dougan E. K."/>
            <person name="Chan C."/>
            <person name="Rhodes N."/>
            <person name="Thang M."/>
        </authorList>
    </citation>
    <scope>NUCLEOTIDE SEQUENCE</scope>
</reference>
<dbReference type="Pfam" id="PF13432">
    <property type="entry name" value="TPR_16"/>
    <property type="match status" value="2"/>
</dbReference>
<keyword evidence="4 9" id="KW-0802">TPR repeat</keyword>
<evidence type="ECO:0000256" key="5">
    <source>
        <dbReference type="ARBA" id="ARBA00056105"/>
    </source>
</evidence>